<dbReference type="PANTHER" id="PTHR43397">
    <property type="entry name" value="ERGOTHIONEINE BIOSYNTHESIS PROTEIN 1"/>
    <property type="match status" value="1"/>
</dbReference>
<dbReference type="PANTHER" id="PTHR43397:SF2">
    <property type="entry name" value="HISTIDINE-SPECIFIC METHYLTRANSFERASE SAM-DEPENDENT DOMAIN-CONTAINING PROTEIN"/>
    <property type="match status" value="1"/>
</dbReference>
<dbReference type="InterPro" id="IPR005532">
    <property type="entry name" value="SUMF_dom"/>
</dbReference>
<evidence type="ECO:0000259" key="4">
    <source>
        <dbReference type="Pfam" id="PF10017"/>
    </source>
</evidence>
<dbReference type="VEuPathDB" id="FungiDB:SDRG_14683"/>
<dbReference type="Gene3D" id="3.90.1580.10">
    <property type="entry name" value="paralog of FGE (formylglycine-generating enzyme)"/>
    <property type="match status" value="2"/>
</dbReference>
<accession>T0Q295</accession>
<dbReference type="Pfam" id="PF10017">
    <property type="entry name" value="Methyltransf_33"/>
    <property type="match status" value="1"/>
</dbReference>
<dbReference type="InterPro" id="IPR029063">
    <property type="entry name" value="SAM-dependent_MTases_sf"/>
</dbReference>
<dbReference type="eggNOG" id="ENOG502QS9T">
    <property type="taxonomic scope" value="Eukaryota"/>
</dbReference>
<feature type="domain" description="Sulfatase-modifying factor enzyme-like" evidence="3">
    <location>
        <begin position="639"/>
        <end position="714"/>
    </location>
</feature>
<dbReference type="GeneID" id="19955410"/>
<evidence type="ECO:0000259" key="3">
    <source>
        <dbReference type="Pfam" id="PF03781"/>
    </source>
</evidence>
<gene>
    <name evidence="5" type="ORF">SDRG_14683</name>
</gene>
<dbReference type="EMBL" id="JH767207">
    <property type="protein sequence ID" value="EQC27480.1"/>
    <property type="molecule type" value="Genomic_DNA"/>
</dbReference>
<keyword evidence="6" id="KW-1185">Reference proteome</keyword>
<reference evidence="5 6" key="1">
    <citation type="submission" date="2012-04" db="EMBL/GenBank/DDBJ databases">
        <title>The Genome Sequence of Saprolegnia declina VS20.</title>
        <authorList>
            <consortium name="The Broad Institute Genome Sequencing Platform"/>
            <person name="Russ C."/>
            <person name="Nusbaum C."/>
            <person name="Tyler B."/>
            <person name="van West P."/>
            <person name="Dieguez-Uribeondo J."/>
            <person name="de Bruijn I."/>
            <person name="Tripathy S."/>
            <person name="Jiang R."/>
            <person name="Young S.K."/>
            <person name="Zeng Q."/>
            <person name="Gargeya S."/>
            <person name="Fitzgerald M."/>
            <person name="Haas B."/>
            <person name="Abouelleil A."/>
            <person name="Alvarado L."/>
            <person name="Arachchi H.M."/>
            <person name="Berlin A."/>
            <person name="Chapman S.B."/>
            <person name="Goldberg J."/>
            <person name="Griggs A."/>
            <person name="Gujja S."/>
            <person name="Hansen M."/>
            <person name="Howarth C."/>
            <person name="Imamovic A."/>
            <person name="Larimer J."/>
            <person name="McCowen C."/>
            <person name="Montmayeur A."/>
            <person name="Murphy C."/>
            <person name="Neiman D."/>
            <person name="Pearson M."/>
            <person name="Priest M."/>
            <person name="Roberts A."/>
            <person name="Saif S."/>
            <person name="Shea T."/>
            <person name="Sisk P."/>
            <person name="Sykes S."/>
            <person name="Wortman J."/>
            <person name="Nusbaum C."/>
            <person name="Birren B."/>
        </authorList>
    </citation>
    <scope>NUCLEOTIDE SEQUENCE [LARGE SCALE GENOMIC DNA]</scope>
    <source>
        <strain evidence="5 6">VS20</strain>
    </source>
</reference>
<dbReference type="InterPro" id="IPR016187">
    <property type="entry name" value="CTDL_fold"/>
</dbReference>
<dbReference type="GO" id="GO:0008168">
    <property type="term" value="F:methyltransferase activity"/>
    <property type="evidence" value="ECO:0007669"/>
    <property type="project" value="UniProtKB-KW"/>
</dbReference>
<evidence type="ECO:0000256" key="2">
    <source>
        <dbReference type="ARBA" id="ARBA00022679"/>
    </source>
</evidence>
<dbReference type="Proteomes" id="UP000030762">
    <property type="component" value="Unassembled WGS sequence"/>
</dbReference>
<dbReference type="AlphaFoldDB" id="T0Q295"/>
<name>T0Q295_SAPDV</name>
<keyword evidence="2" id="KW-0808">Transferase</keyword>
<dbReference type="InParanoid" id="T0Q295"/>
<dbReference type="STRING" id="1156394.T0Q295"/>
<dbReference type="GO" id="GO:0032259">
    <property type="term" value="P:methylation"/>
    <property type="evidence" value="ECO:0007669"/>
    <property type="project" value="UniProtKB-KW"/>
</dbReference>
<dbReference type="Gene3D" id="3.40.50.150">
    <property type="entry name" value="Vaccinia Virus protein VP39"/>
    <property type="match status" value="1"/>
</dbReference>
<evidence type="ECO:0000256" key="1">
    <source>
        <dbReference type="ARBA" id="ARBA00022603"/>
    </source>
</evidence>
<dbReference type="Pfam" id="PF03781">
    <property type="entry name" value="FGE-sulfatase"/>
    <property type="match status" value="2"/>
</dbReference>
<dbReference type="InterPro" id="IPR051128">
    <property type="entry name" value="EgtD_Methyltrsf_superfamily"/>
</dbReference>
<feature type="domain" description="Sulfatase-modifying factor enzyme-like" evidence="3">
    <location>
        <begin position="485"/>
        <end position="609"/>
    </location>
</feature>
<evidence type="ECO:0008006" key="7">
    <source>
        <dbReference type="Google" id="ProtNLM"/>
    </source>
</evidence>
<evidence type="ECO:0000313" key="5">
    <source>
        <dbReference type="EMBL" id="EQC27480.1"/>
    </source>
</evidence>
<protein>
    <recommendedName>
        <fullName evidence="7">Sulfatase-modifying factor enzyme domain-containing protein</fullName>
    </recommendedName>
</protein>
<dbReference type="RefSeq" id="XP_008619054.1">
    <property type="nucleotide sequence ID" value="XM_008620832.1"/>
</dbReference>
<dbReference type="OMA" id="AGALECH"/>
<dbReference type="OrthoDB" id="659at2759"/>
<evidence type="ECO:0000313" key="6">
    <source>
        <dbReference type="Proteomes" id="UP000030762"/>
    </source>
</evidence>
<dbReference type="InterPro" id="IPR019257">
    <property type="entry name" value="MeTrfase_dom"/>
</dbReference>
<sequence length="720" mass="78080">MGVPTTMPRLRRSSSARAKEEIVDLHHLAPLDAKCTHGAIPRAQVYKLPTSSLAANSYLPSGHNAYDGYVGDVVAASVVDGTCIVEVGVRSVPATTALLEAAQALGHRVTYCAVADTDDALDTFIEAVSSACPKIECTGVAGALVDSLELLPPASRRTYLLSLAHLTLEEAHTVLDPFASSYLRQDDVLLCTFPTSLVEPDAVLPVLTDLLQPAGALECHKASLKDATNESLFLKAASVDPNTKDGWYLIDTVLAPAAIDELLSPFYPAATWTNAQYATYLVQKPLLTLEPTVKASGLKHAPSLEDLENLWRSWDAKATAAPRTNQAPTLIEWESLWTALDVVMLQMLPRDRYLEAPVAERPPFVYYIGHVPAFIDAHVAAAMDEPVTSPASMQDVFGADASATEWPDLEAIASYHEDVRTRIRLLYGNGLPSEMRRVLWLCFEQSAILLEAFLALLVQCDGVQPPPHLVHPRFAVPAPVAPASYVPIRSGDVVLGHDDVDGVDDHPSIPYGWDNERPSRTVEINDSALYEMQSRPVTVAEYQAFLAAGNDEPGVLQPASWTADGAHVKTVFGPVALELAAAWPVYVSFDQANAYATAIGLRLPHEAEMLAMRLPGTGHNVGLRHWIPTHVEENPAGWHAGNAWEWTCDVLGPHDGFAPSELCPVHTAAFFDGGHNVLVGASWATLPRIANRRTFRHWAPRTASDVFATFRCVKTTVSPQ</sequence>
<keyword evidence="1" id="KW-0489">Methyltransferase</keyword>
<dbReference type="SUPFAM" id="SSF56436">
    <property type="entry name" value="C-type lectin-like"/>
    <property type="match status" value="1"/>
</dbReference>
<organism evidence="5 6">
    <name type="scientific">Saprolegnia diclina (strain VS20)</name>
    <dbReference type="NCBI Taxonomy" id="1156394"/>
    <lineage>
        <taxon>Eukaryota</taxon>
        <taxon>Sar</taxon>
        <taxon>Stramenopiles</taxon>
        <taxon>Oomycota</taxon>
        <taxon>Saprolegniomycetes</taxon>
        <taxon>Saprolegniales</taxon>
        <taxon>Saprolegniaceae</taxon>
        <taxon>Saprolegnia</taxon>
    </lineage>
</organism>
<proteinExistence type="predicted"/>
<feature type="domain" description="Histidine-specific methyltransferase SAM-dependent" evidence="4">
    <location>
        <begin position="76"/>
        <end position="192"/>
    </location>
</feature>
<dbReference type="InterPro" id="IPR042095">
    <property type="entry name" value="SUMF_sf"/>
</dbReference>